<dbReference type="InterPro" id="IPR044234">
    <property type="entry name" value="TMEM230"/>
</dbReference>
<proteinExistence type="predicted"/>
<keyword evidence="1" id="KW-1133">Transmembrane helix</keyword>
<dbReference type="PANTHER" id="PTHR15664">
    <property type="entry name" value="C20ORF30 PROTEIN"/>
    <property type="match status" value="1"/>
</dbReference>
<organism evidence="2 3">
    <name type="scientific">Cyprinus carpio</name>
    <name type="common">Common carp</name>
    <dbReference type="NCBI Taxonomy" id="7962"/>
    <lineage>
        <taxon>Eukaryota</taxon>
        <taxon>Metazoa</taxon>
        <taxon>Chordata</taxon>
        <taxon>Craniata</taxon>
        <taxon>Vertebrata</taxon>
        <taxon>Euteleostomi</taxon>
        <taxon>Actinopterygii</taxon>
        <taxon>Neopterygii</taxon>
        <taxon>Teleostei</taxon>
        <taxon>Ostariophysi</taxon>
        <taxon>Cypriniformes</taxon>
        <taxon>Cyprinidae</taxon>
        <taxon>Cyprininae</taxon>
        <taxon>Cyprinus</taxon>
    </lineage>
</organism>
<evidence type="ECO:0000256" key="1">
    <source>
        <dbReference type="SAM" id="Phobius"/>
    </source>
</evidence>
<dbReference type="GO" id="GO:0048489">
    <property type="term" value="P:synaptic vesicle transport"/>
    <property type="evidence" value="ECO:0007669"/>
    <property type="project" value="TreeGrafter"/>
</dbReference>
<dbReference type="AlphaFoldDB" id="A0A8C1T2F1"/>
<dbReference type="PANTHER" id="PTHR15664:SF6">
    <property type="entry name" value="TRANSMEMBRANE PROTEIN 230"/>
    <property type="match status" value="1"/>
</dbReference>
<dbReference type="GO" id="GO:0008021">
    <property type="term" value="C:synaptic vesicle"/>
    <property type="evidence" value="ECO:0007669"/>
    <property type="project" value="TreeGrafter"/>
</dbReference>
<feature type="transmembrane region" description="Helical" evidence="1">
    <location>
        <begin position="45"/>
        <end position="71"/>
    </location>
</feature>
<name>A0A8C1T2F1_CYPCA</name>
<protein>
    <submittedName>
        <fullName evidence="2">Transmembrane protein 230a</fullName>
    </submittedName>
</protein>
<keyword evidence="1" id="KW-0472">Membrane</keyword>
<reference evidence="2" key="1">
    <citation type="submission" date="2025-05" db="UniProtKB">
        <authorList>
            <consortium name="Ensembl"/>
        </authorList>
    </citation>
    <scope>IDENTIFICATION</scope>
</reference>
<dbReference type="Ensembl" id="ENSCCRT00015015297.1">
    <property type="protein sequence ID" value="ENSCCRP00015014771.1"/>
    <property type="gene ID" value="ENSCCRG00015006638.1"/>
</dbReference>
<evidence type="ECO:0000313" key="2">
    <source>
        <dbReference type="Ensembl" id="ENSCCRP00015014772.1"/>
    </source>
</evidence>
<dbReference type="Proteomes" id="UP000694700">
    <property type="component" value="Unplaced"/>
</dbReference>
<dbReference type="Ensembl" id="ENSCCRT00015015298.1">
    <property type="protein sequence ID" value="ENSCCRP00015014772.1"/>
    <property type="gene ID" value="ENSCCRG00015006638.1"/>
</dbReference>
<keyword evidence="1" id="KW-0812">Transmembrane</keyword>
<sequence>MMASRNNTASAAPNNKVKYSRLADSDEGYIDLQFKKTPPKVPYKAIALATFLFLVGSILIVVGSLLLAGYINVVVSKHNCSIINICRYVRLMYGLVVVPRSHDSSSHHRHPDLPSRILSSADCLLCFQGLPWLFLRGHPRL</sequence>
<accession>A0A8C1T2F1</accession>
<evidence type="ECO:0000313" key="3">
    <source>
        <dbReference type="Proteomes" id="UP000694700"/>
    </source>
</evidence>